<dbReference type="EMBL" id="CAJPWZ010002090">
    <property type="protein sequence ID" value="CAG2230665.1"/>
    <property type="molecule type" value="Genomic_DNA"/>
</dbReference>
<name>A0A8S3T9X0_MYTED</name>
<evidence type="ECO:0000313" key="1">
    <source>
        <dbReference type="EMBL" id="CAG2230665.1"/>
    </source>
</evidence>
<keyword evidence="2" id="KW-1185">Reference proteome</keyword>
<comment type="caution">
    <text evidence="1">The sequence shown here is derived from an EMBL/GenBank/DDBJ whole genome shotgun (WGS) entry which is preliminary data.</text>
</comment>
<organism evidence="1 2">
    <name type="scientific">Mytilus edulis</name>
    <name type="common">Blue mussel</name>
    <dbReference type="NCBI Taxonomy" id="6550"/>
    <lineage>
        <taxon>Eukaryota</taxon>
        <taxon>Metazoa</taxon>
        <taxon>Spiralia</taxon>
        <taxon>Lophotrochozoa</taxon>
        <taxon>Mollusca</taxon>
        <taxon>Bivalvia</taxon>
        <taxon>Autobranchia</taxon>
        <taxon>Pteriomorphia</taxon>
        <taxon>Mytilida</taxon>
        <taxon>Mytiloidea</taxon>
        <taxon>Mytilidae</taxon>
        <taxon>Mytilinae</taxon>
        <taxon>Mytilus</taxon>
    </lineage>
</organism>
<dbReference type="AlphaFoldDB" id="A0A8S3T9X0"/>
<dbReference type="Gene3D" id="2.120.10.30">
    <property type="entry name" value="TolB, C-terminal domain"/>
    <property type="match status" value="1"/>
</dbReference>
<gene>
    <name evidence="1" type="ORF">MEDL_43490</name>
</gene>
<dbReference type="SUPFAM" id="SSF101898">
    <property type="entry name" value="NHL repeat"/>
    <property type="match status" value="1"/>
</dbReference>
<evidence type="ECO:0000313" key="2">
    <source>
        <dbReference type="Proteomes" id="UP000683360"/>
    </source>
</evidence>
<protein>
    <submittedName>
        <fullName evidence="1">Uncharacterized protein</fullName>
    </submittedName>
</protein>
<dbReference type="Proteomes" id="UP000683360">
    <property type="component" value="Unassembled WGS sequence"/>
</dbReference>
<proteinExistence type="predicted"/>
<accession>A0A8S3T9X0</accession>
<sequence length="356" mass="40609">MLTKLSEQTIHMKQFSSDIQVFLGTRQFNRQILSEIESTKMAINASKDYKLKVAFHTLIEKLSNEIEEFGQISVSESNSNLDFRDLKIDQAQIGINVFTSRNIECTKLQLIGKFKMQRKREMNIKGCVILPNGHILFANYTQENQLVEYNDTGEHIRDIAVSGKPYSITVIDLNRIAVTYGIGKYLEIIHTNSFHVEKKIEVLTNCWRISFENGSFYVISGHYTIKILDLSENQNTIEIASQGVLNITTNEDKMFFTDNKTNMVHCCRLNGDDLWQFTSDSLQAPYDIAVDNYQNVYVVGYESNCLTIIQNDGRDSITLLTDSNGLDKPRAVFFDNKKGKILICNEQGSAALYKVN</sequence>
<dbReference type="InterPro" id="IPR011042">
    <property type="entry name" value="6-blade_b-propeller_TolB-like"/>
</dbReference>
<reference evidence="1" key="1">
    <citation type="submission" date="2021-03" db="EMBL/GenBank/DDBJ databases">
        <authorList>
            <person name="Bekaert M."/>
        </authorList>
    </citation>
    <scope>NUCLEOTIDE SEQUENCE</scope>
</reference>
<dbReference type="OrthoDB" id="6144944at2759"/>